<dbReference type="Pfam" id="PF00067">
    <property type="entry name" value="p450"/>
    <property type="match status" value="1"/>
</dbReference>
<dbReference type="GO" id="GO:0020037">
    <property type="term" value="F:heme binding"/>
    <property type="evidence" value="ECO:0007669"/>
    <property type="project" value="InterPro"/>
</dbReference>
<dbReference type="Proteomes" id="UP000320231">
    <property type="component" value="Chromosome"/>
</dbReference>
<dbReference type="GO" id="GO:0005506">
    <property type="term" value="F:iron ion binding"/>
    <property type="evidence" value="ECO:0007669"/>
    <property type="project" value="InterPro"/>
</dbReference>
<proteinExistence type="predicted"/>
<sequence>MKRGWQAILDIYGTNHDPHRWDTPDQFRPERFEQEKTDLHRFAMIPQGVATMLLSTDAPVSGSHWR</sequence>
<dbReference type="InterPro" id="IPR001128">
    <property type="entry name" value="Cyt_P450"/>
</dbReference>
<gene>
    <name evidence="1" type="ORF">HSBAA_54740</name>
</gene>
<dbReference type="EMBL" id="AP019514">
    <property type="protein sequence ID" value="BBI64168.1"/>
    <property type="molecule type" value="Genomic_DNA"/>
</dbReference>
<dbReference type="InterPro" id="IPR036396">
    <property type="entry name" value="Cyt_P450_sf"/>
</dbReference>
<reference evidence="1 2" key="1">
    <citation type="journal article" date="2019" name="Microbiol. Resour. Announc.">
        <title>Complete Genome Sequence of Halomonas sulfidaeris Strain Esulfide1 Isolated from a Metal Sulfide Rock at a Depth of 2,200 Meters, Obtained Using Nanopore Sequencing.</title>
        <authorList>
            <person name="Saito M."/>
            <person name="Nishigata A."/>
            <person name="Galipon J."/>
            <person name="Arakawa K."/>
        </authorList>
    </citation>
    <scope>NUCLEOTIDE SEQUENCE [LARGE SCALE GENOMIC DNA]</scope>
    <source>
        <strain evidence="1 2">ATCC BAA-803</strain>
    </source>
</reference>
<organism evidence="1 2">
    <name type="scientific">Vreelandella sulfidaeris</name>
    <dbReference type="NCBI Taxonomy" id="115553"/>
    <lineage>
        <taxon>Bacteria</taxon>
        <taxon>Pseudomonadati</taxon>
        <taxon>Pseudomonadota</taxon>
        <taxon>Gammaproteobacteria</taxon>
        <taxon>Oceanospirillales</taxon>
        <taxon>Halomonadaceae</taxon>
        <taxon>Vreelandella</taxon>
    </lineage>
</organism>
<accession>A0A455UII2</accession>
<dbReference type="GO" id="GO:0016705">
    <property type="term" value="F:oxidoreductase activity, acting on paired donors, with incorporation or reduction of molecular oxygen"/>
    <property type="evidence" value="ECO:0007669"/>
    <property type="project" value="InterPro"/>
</dbReference>
<dbReference type="SUPFAM" id="SSF48264">
    <property type="entry name" value="Cytochrome P450"/>
    <property type="match status" value="1"/>
</dbReference>
<dbReference type="Gene3D" id="1.10.630.10">
    <property type="entry name" value="Cytochrome P450"/>
    <property type="match status" value="1"/>
</dbReference>
<evidence type="ECO:0000313" key="1">
    <source>
        <dbReference type="EMBL" id="BBI64168.1"/>
    </source>
</evidence>
<dbReference type="GO" id="GO:0004497">
    <property type="term" value="F:monooxygenase activity"/>
    <property type="evidence" value="ECO:0007669"/>
    <property type="project" value="InterPro"/>
</dbReference>
<evidence type="ECO:0000313" key="2">
    <source>
        <dbReference type="Proteomes" id="UP000320231"/>
    </source>
</evidence>
<name>A0A455UII2_9GAMM</name>
<dbReference type="AlphaFoldDB" id="A0A455UII2"/>
<protein>
    <submittedName>
        <fullName evidence="1">Uncharacterized protein</fullName>
    </submittedName>
</protein>
<dbReference type="KEGG" id="hsr:HSBAA_54740"/>